<comment type="caution">
    <text evidence="1">The sequence shown here is derived from an EMBL/GenBank/DDBJ whole genome shotgun (WGS) entry which is preliminary data.</text>
</comment>
<name>R7GY13_9BACT</name>
<dbReference type="PANTHER" id="PTHR38471">
    <property type="entry name" value="FOUR HELIX BUNDLE PROTEIN"/>
    <property type="match status" value="1"/>
</dbReference>
<reference evidence="1" key="1">
    <citation type="submission" date="2012-11" db="EMBL/GenBank/DDBJ databases">
        <title>Dependencies among metagenomic species, viruses, plasmids and units of genetic variation.</title>
        <authorList>
            <person name="Nielsen H.B."/>
            <person name="Almeida M."/>
            <person name="Juncker A.S."/>
            <person name="Rasmussen S."/>
            <person name="Li J."/>
            <person name="Sunagawa S."/>
            <person name="Plichta D."/>
            <person name="Gautier L."/>
            <person name="Le Chatelier E."/>
            <person name="Peletier E."/>
            <person name="Bonde I."/>
            <person name="Nielsen T."/>
            <person name="Manichanh C."/>
            <person name="Arumugam M."/>
            <person name="Batto J."/>
            <person name="Santos M.B.Q.D."/>
            <person name="Blom N."/>
            <person name="Borruel N."/>
            <person name="Burgdorf K.S."/>
            <person name="Boumezbeur F."/>
            <person name="Casellas F."/>
            <person name="Dore J."/>
            <person name="Guarner F."/>
            <person name="Hansen T."/>
            <person name="Hildebrand F."/>
            <person name="Kaas R.S."/>
            <person name="Kennedy S."/>
            <person name="Kristiansen K."/>
            <person name="Kultima J.R."/>
            <person name="Leonard P."/>
            <person name="Levenez F."/>
            <person name="Lund O."/>
            <person name="Moumen B."/>
            <person name="Le Paslier D."/>
            <person name="Pons N."/>
            <person name="Pedersen O."/>
            <person name="Prifti E."/>
            <person name="Qin J."/>
            <person name="Raes J."/>
            <person name="Tap J."/>
            <person name="Tims S."/>
            <person name="Ussery D.W."/>
            <person name="Yamada T."/>
            <person name="MetaHit consortium"/>
            <person name="Renault P."/>
            <person name="Sicheritz-Ponten T."/>
            <person name="Bork P."/>
            <person name="Wang J."/>
            <person name="Brunak S."/>
            <person name="Ehrlich S.D."/>
        </authorList>
    </citation>
    <scope>NUCLEOTIDE SEQUENCE [LARGE SCALE GENOMIC DNA]</scope>
</reference>
<proteinExistence type="predicted"/>
<evidence type="ECO:0000313" key="1">
    <source>
        <dbReference type="EMBL" id="CDE31966.1"/>
    </source>
</evidence>
<dbReference type="InterPro" id="IPR036583">
    <property type="entry name" value="23S_rRNA_IVS_sf"/>
</dbReference>
<dbReference type="PANTHER" id="PTHR38471:SF2">
    <property type="entry name" value="FOUR HELIX BUNDLE PROTEIN"/>
    <property type="match status" value="1"/>
</dbReference>
<sequence>MNDAGLKLNDKAMAFAVRIVNLYKWLCEEKKEYVLSKQLLRSGTSIGANIAESKSAISRADFVSKIYIASKECRETQYWIELLYRTDYLNEKQYLSIKEDSEEIGKFLSSITKTMKPGNNL</sequence>
<protein>
    <submittedName>
        <fullName evidence="1">TIGR02436 family protein</fullName>
    </submittedName>
</protein>
<dbReference type="Pfam" id="PF05635">
    <property type="entry name" value="23S_rRNA_IVP"/>
    <property type="match status" value="1"/>
</dbReference>
<dbReference type="SUPFAM" id="SSF158446">
    <property type="entry name" value="IVS-encoded protein-like"/>
    <property type="match status" value="1"/>
</dbReference>
<dbReference type="PIRSF" id="PIRSF035652">
    <property type="entry name" value="CHP02436"/>
    <property type="match status" value="1"/>
</dbReference>
<dbReference type="NCBIfam" id="TIGR02436">
    <property type="entry name" value="four helix bundle protein"/>
    <property type="match status" value="1"/>
</dbReference>
<dbReference type="Proteomes" id="UP000018072">
    <property type="component" value="Unassembled WGS sequence"/>
</dbReference>
<organism evidence="1 2">
    <name type="scientific">Leyella stercorea CAG:629</name>
    <dbReference type="NCBI Taxonomy" id="1263103"/>
    <lineage>
        <taxon>Bacteria</taxon>
        <taxon>Pseudomonadati</taxon>
        <taxon>Bacteroidota</taxon>
        <taxon>Bacteroidia</taxon>
        <taxon>Bacteroidales</taxon>
        <taxon>Prevotellaceae</taxon>
        <taxon>Leyella</taxon>
    </lineage>
</organism>
<dbReference type="RefSeq" id="WP_022429398.1">
    <property type="nucleotide sequence ID" value="NZ_FR899124.1"/>
</dbReference>
<gene>
    <name evidence="1" type="ORF">BN741_00074</name>
</gene>
<dbReference type="AlphaFoldDB" id="R7GY13"/>
<dbReference type="InterPro" id="IPR012657">
    <property type="entry name" value="23S_rRNA-intervening_sequence"/>
</dbReference>
<dbReference type="Gene3D" id="1.20.1440.60">
    <property type="entry name" value="23S rRNA-intervening sequence"/>
    <property type="match status" value="1"/>
</dbReference>
<evidence type="ECO:0000313" key="2">
    <source>
        <dbReference type="Proteomes" id="UP000018072"/>
    </source>
</evidence>
<dbReference type="EMBL" id="CBIT010000113">
    <property type="protein sequence ID" value="CDE31966.1"/>
    <property type="molecule type" value="Genomic_DNA"/>
</dbReference>
<accession>R7GY13</accession>
<dbReference type="STRING" id="1263103.BN741_00074"/>